<comment type="catalytic activity">
    <reaction evidence="12 15">
        <text>[(1-&gt;4)-alpha-D-galacturonosyl methyl ester](n) + n H2O = [(1-&gt;4)-alpha-D-galacturonosyl](n) + n methanol + n H(+)</text>
        <dbReference type="Rhea" id="RHEA:22380"/>
        <dbReference type="Rhea" id="RHEA-COMP:14570"/>
        <dbReference type="Rhea" id="RHEA-COMP:14573"/>
        <dbReference type="ChEBI" id="CHEBI:15377"/>
        <dbReference type="ChEBI" id="CHEBI:15378"/>
        <dbReference type="ChEBI" id="CHEBI:17790"/>
        <dbReference type="ChEBI" id="CHEBI:140522"/>
        <dbReference type="ChEBI" id="CHEBI:140523"/>
        <dbReference type="EC" id="3.1.1.11"/>
    </reaction>
</comment>
<dbReference type="Proteomes" id="UP000663760">
    <property type="component" value="Chromosome 10"/>
</dbReference>
<comment type="similarity">
    <text evidence="3">Belongs to the pectinesterase family.</text>
</comment>
<sequence>MHSPPDHTVGIARKLAKQSIGGDIVSLVRSWGFAGRRHPPHHRRRRSAAECEQFRRAARIAAEQNATLILTVGHKGCANFSSLQRAVDAVPDYSSGRTFVILDSGIFREKVVVSASKVNVTLQGQGYLNTSVEWNDTANSSGGTAYSATVAVFSANFAAYNLSFRNTAFPPEPGEVGAQAVALRISGDQAAFYGCGFYGAQDTLLDDRGRHYFRDCFIEGSIDFIFGRARSIYEGCQLNSIAQEPPNGTGRVTGVITAHGRQSASEKTGFSFVSCSIVGSGRVWLGRAWGPYASVVFSKTTMSGIIAPERWNDWNDPSRDQTVNFGEYSCTGPGADYTTSKAGYWKLLGDCEAAPFMGISYIDGNDWAVPPNGNPYPNPCQGFEAHREQLASWRT</sequence>
<dbReference type="GO" id="GO:0042545">
    <property type="term" value="P:cell wall modification"/>
    <property type="evidence" value="ECO:0007669"/>
    <property type="project" value="UniProtKB-UniRule"/>
</dbReference>
<dbReference type="PANTHER" id="PTHR31321">
    <property type="entry name" value="ACYL-COA THIOESTER HYDROLASE YBHC-RELATED"/>
    <property type="match status" value="1"/>
</dbReference>
<dbReference type="InterPro" id="IPR012334">
    <property type="entry name" value="Pectin_lyas_fold"/>
</dbReference>
<evidence type="ECO:0000256" key="10">
    <source>
        <dbReference type="ARBA" id="ARBA00023180"/>
    </source>
</evidence>
<keyword evidence="7" id="KW-0732">Signal</keyword>
<evidence type="ECO:0000256" key="11">
    <source>
        <dbReference type="ARBA" id="ARBA00023316"/>
    </source>
</evidence>
<dbReference type="Gene3D" id="2.160.20.10">
    <property type="entry name" value="Single-stranded right-handed beta-helix, Pectin lyase-like"/>
    <property type="match status" value="1"/>
</dbReference>
<dbReference type="InterPro" id="IPR011050">
    <property type="entry name" value="Pectin_lyase_fold/virulence"/>
</dbReference>
<evidence type="ECO:0000256" key="9">
    <source>
        <dbReference type="ARBA" id="ARBA00023085"/>
    </source>
</evidence>
<gene>
    <name evidence="17" type="ORF">SI8410_10013993</name>
</gene>
<keyword evidence="8 15" id="KW-0378">Hydrolase</keyword>
<comment type="function">
    <text evidence="13">Acts in the modification of cell walls via demethylesterification of cell wall pectin.</text>
</comment>
<evidence type="ECO:0000256" key="7">
    <source>
        <dbReference type="ARBA" id="ARBA00022729"/>
    </source>
</evidence>
<feature type="active site" evidence="14">
    <location>
        <position position="223"/>
    </location>
</feature>
<evidence type="ECO:0000256" key="5">
    <source>
        <dbReference type="ARBA" id="ARBA00022512"/>
    </source>
</evidence>
<protein>
    <recommendedName>
        <fullName evidence="4 15">Pectinesterase</fullName>
        <ecNumber evidence="4 15">3.1.1.11</ecNumber>
    </recommendedName>
</protein>
<dbReference type="EMBL" id="LR746273">
    <property type="protein sequence ID" value="CAA7403315.1"/>
    <property type="molecule type" value="Genomic_DNA"/>
</dbReference>
<name>A0A7I8L213_SPIIN</name>
<evidence type="ECO:0000256" key="15">
    <source>
        <dbReference type="RuleBase" id="RU000589"/>
    </source>
</evidence>
<organism evidence="17 18">
    <name type="scientific">Spirodela intermedia</name>
    <name type="common">Intermediate duckweed</name>
    <dbReference type="NCBI Taxonomy" id="51605"/>
    <lineage>
        <taxon>Eukaryota</taxon>
        <taxon>Viridiplantae</taxon>
        <taxon>Streptophyta</taxon>
        <taxon>Embryophyta</taxon>
        <taxon>Tracheophyta</taxon>
        <taxon>Spermatophyta</taxon>
        <taxon>Magnoliopsida</taxon>
        <taxon>Liliopsida</taxon>
        <taxon>Araceae</taxon>
        <taxon>Lemnoideae</taxon>
        <taxon>Spirodela</taxon>
    </lineage>
</organism>
<keyword evidence="10" id="KW-0325">Glycoprotein</keyword>
<dbReference type="InterPro" id="IPR000070">
    <property type="entry name" value="Pectinesterase_cat"/>
</dbReference>
<evidence type="ECO:0000313" key="18">
    <source>
        <dbReference type="Proteomes" id="UP000663760"/>
    </source>
</evidence>
<dbReference type="FunFam" id="2.160.20.10:FF:000033">
    <property type="entry name" value="Pectinesterase"/>
    <property type="match status" value="1"/>
</dbReference>
<dbReference type="GO" id="GO:0030599">
    <property type="term" value="F:pectinesterase activity"/>
    <property type="evidence" value="ECO:0007669"/>
    <property type="project" value="UniProtKB-UniRule"/>
</dbReference>
<dbReference type="PROSITE" id="PS00503">
    <property type="entry name" value="PECTINESTERASE_2"/>
    <property type="match status" value="1"/>
</dbReference>
<evidence type="ECO:0000256" key="14">
    <source>
        <dbReference type="PROSITE-ProRule" id="PRU10040"/>
    </source>
</evidence>
<dbReference type="EC" id="3.1.1.11" evidence="4 15"/>
<reference evidence="17" key="1">
    <citation type="submission" date="2020-02" db="EMBL/GenBank/DDBJ databases">
        <authorList>
            <person name="Scholz U."/>
            <person name="Mascher M."/>
            <person name="Fiebig A."/>
        </authorList>
    </citation>
    <scope>NUCLEOTIDE SEQUENCE</scope>
</reference>
<keyword evidence="18" id="KW-1185">Reference proteome</keyword>
<evidence type="ECO:0000256" key="1">
    <source>
        <dbReference type="ARBA" id="ARBA00004191"/>
    </source>
</evidence>
<keyword evidence="11" id="KW-0961">Cell wall biogenesis/degradation</keyword>
<dbReference type="AlphaFoldDB" id="A0A7I8L213"/>
<keyword evidence="6" id="KW-0964">Secreted</keyword>
<dbReference type="Pfam" id="PF01095">
    <property type="entry name" value="Pectinesterase"/>
    <property type="match status" value="1"/>
</dbReference>
<evidence type="ECO:0000313" key="17">
    <source>
        <dbReference type="EMBL" id="CAA7403315.1"/>
    </source>
</evidence>
<evidence type="ECO:0000256" key="12">
    <source>
        <dbReference type="ARBA" id="ARBA00047928"/>
    </source>
</evidence>
<dbReference type="PANTHER" id="PTHR31321:SF73">
    <property type="entry name" value="PECTINESTERASE 14-RELATED"/>
    <property type="match status" value="1"/>
</dbReference>
<evidence type="ECO:0000256" key="8">
    <source>
        <dbReference type="ARBA" id="ARBA00022801"/>
    </source>
</evidence>
<evidence type="ECO:0000256" key="3">
    <source>
        <dbReference type="ARBA" id="ARBA00008891"/>
    </source>
</evidence>
<evidence type="ECO:0000256" key="6">
    <source>
        <dbReference type="ARBA" id="ARBA00022525"/>
    </source>
</evidence>
<accession>A0A7I8L213</accession>
<evidence type="ECO:0000256" key="2">
    <source>
        <dbReference type="ARBA" id="ARBA00005184"/>
    </source>
</evidence>
<dbReference type="InterPro" id="IPR033131">
    <property type="entry name" value="Pectinesterase_Asp_AS"/>
</dbReference>
<feature type="domain" description="Pectinesterase catalytic" evidence="16">
    <location>
        <begin position="71"/>
        <end position="365"/>
    </location>
</feature>
<dbReference type="SUPFAM" id="SSF51126">
    <property type="entry name" value="Pectin lyase-like"/>
    <property type="match status" value="1"/>
</dbReference>
<evidence type="ECO:0000256" key="4">
    <source>
        <dbReference type="ARBA" id="ARBA00013229"/>
    </source>
</evidence>
<keyword evidence="9 15" id="KW-0063">Aspartyl esterase</keyword>
<comment type="pathway">
    <text evidence="2 15">Glycan metabolism; pectin degradation; 2-dehydro-3-deoxy-D-gluconate from pectin: step 1/5.</text>
</comment>
<evidence type="ECO:0000256" key="13">
    <source>
        <dbReference type="ARBA" id="ARBA00057335"/>
    </source>
</evidence>
<comment type="subcellular location">
    <subcellularLocation>
        <location evidence="1">Secreted</location>
        <location evidence="1">Cell wall</location>
    </subcellularLocation>
</comment>
<proteinExistence type="inferred from homology"/>
<dbReference type="GO" id="GO:0045490">
    <property type="term" value="P:pectin catabolic process"/>
    <property type="evidence" value="ECO:0007669"/>
    <property type="project" value="UniProtKB-UniRule"/>
</dbReference>
<evidence type="ECO:0000259" key="16">
    <source>
        <dbReference type="Pfam" id="PF01095"/>
    </source>
</evidence>
<keyword evidence="5" id="KW-0134">Cell wall</keyword>
<dbReference type="OrthoDB" id="2019149at2759"/>
<dbReference type="UniPathway" id="UPA00545">
    <property type="reaction ID" value="UER00823"/>
</dbReference>